<dbReference type="AlphaFoldDB" id="A0A9N7JLR2"/>
<dbReference type="PANTHER" id="PTHR39341:SF1">
    <property type="entry name" value="DUF1858 DOMAIN-CONTAINING PROTEIN"/>
    <property type="match status" value="1"/>
</dbReference>
<sequence>MITEDMTLNDAILKNPGAQSILMSFGIGCGILNKNEEETLKEACIEHGVNLEVLLRELNFSRYY</sequence>
<dbReference type="InterPro" id="IPR023883">
    <property type="entry name" value="CHP03980_redox-disulphide"/>
</dbReference>
<dbReference type="Proteomes" id="UP000280586">
    <property type="component" value="Chromosome"/>
</dbReference>
<reference evidence="2" key="2">
    <citation type="submission" date="2022-06" db="EMBL/GenBank/DDBJ databases">
        <authorList>
            <person name="Holder M.E."/>
            <person name="Ajami N.J."/>
            <person name="Petrosino J.F."/>
        </authorList>
    </citation>
    <scope>NUCLEOTIDE SEQUENCE</scope>
    <source>
        <strain evidence="2">RMA 8861</strain>
    </source>
</reference>
<keyword evidence="4" id="KW-1185">Reference proteome</keyword>
<dbReference type="PANTHER" id="PTHR39341">
    <property type="entry name" value="BSL7085 PROTEIN"/>
    <property type="match status" value="1"/>
</dbReference>
<dbReference type="EMBL" id="CP023671">
    <property type="protein sequence ID" value="AYE34299.1"/>
    <property type="molecule type" value="Genomic_DNA"/>
</dbReference>
<dbReference type="Gene3D" id="1.10.3910.10">
    <property type="entry name" value="SP0561-like"/>
    <property type="match status" value="1"/>
</dbReference>
<organism evidence="1 3">
    <name type="scientific">Clostridium septicum</name>
    <dbReference type="NCBI Taxonomy" id="1504"/>
    <lineage>
        <taxon>Bacteria</taxon>
        <taxon>Bacillati</taxon>
        <taxon>Bacillota</taxon>
        <taxon>Clostridia</taxon>
        <taxon>Eubacteriales</taxon>
        <taxon>Clostridiaceae</taxon>
        <taxon>Clostridium</taxon>
    </lineage>
</organism>
<evidence type="ECO:0000313" key="2">
    <source>
        <dbReference type="EMBL" id="USS00888.1"/>
    </source>
</evidence>
<evidence type="ECO:0000313" key="3">
    <source>
        <dbReference type="Proteomes" id="UP000280586"/>
    </source>
</evidence>
<dbReference type="OrthoDB" id="15017at2"/>
<dbReference type="InterPro" id="IPR038062">
    <property type="entry name" value="ScdA-like_N_sf"/>
</dbReference>
<dbReference type="RefSeq" id="WP_066673802.1">
    <property type="nucleotide sequence ID" value="NZ_CABMIZ010000002.1"/>
</dbReference>
<accession>A0A9N7JLR2</accession>
<evidence type="ECO:0000313" key="1">
    <source>
        <dbReference type="EMBL" id="AYE34299.1"/>
    </source>
</evidence>
<protein>
    <submittedName>
        <fullName evidence="2">DUF1858 domain-containing protein</fullName>
    </submittedName>
    <submittedName>
        <fullName evidence="1">Disulfide oxidoreductase</fullName>
    </submittedName>
</protein>
<dbReference type="SUPFAM" id="SSF140683">
    <property type="entry name" value="SP0561-like"/>
    <property type="match status" value="1"/>
</dbReference>
<evidence type="ECO:0000313" key="4">
    <source>
        <dbReference type="Proteomes" id="UP001055437"/>
    </source>
</evidence>
<dbReference type="EMBL" id="CP099799">
    <property type="protein sequence ID" value="USS00888.1"/>
    <property type="molecule type" value="Genomic_DNA"/>
</dbReference>
<dbReference type="Proteomes" id="UP001055437">
    <property type="component" value="Chromosome"/>
</dbReference>
<dbReference type="GeneID" id="303560520"/>
<reference evidence="1 3" key="1">
    <citation type="submission" date="2017-09" db="EMBL/GenBank/DDBJ databases">
        <authorList>
            <person name="Thomas P."/>
            <person name="Seyboldt C."/>
        </authorList>
    </citation>
    <scope>NUCLEOTIDE SEQUENCE [LARGE SCALE GENOMIC DNA]</scope>
    <source>
        <strain evidence="1 3">DSM 7534</strain>
    </source>
</reference>
<dbReference type="NCBIfam" id="TIGR03980">
    <property type="entry name" value="prismane_assoc"/>
    <property type="match status" value="1"/>
</dbReference>
<gene>
    <name evidence="1" type="ORF">CP523_07510</name>
    <name evidence="2" type="ORF">NH397_15850</name>
</gene>
<name>A0A9N7JLR2_CLOSE</name>
<proteinExistence type="predicted"/>
<dbReference type="KEGG" id="csep:CP523_07510"/>